<protein>
    <submittedName>
        <fullName evidence="1">Uncharacterized protein</fullName>
    </submittedName>
</protein>
<evidence type="ECO:0000313" key="1">
    <source>
        <dbReference type="EMBL" id="EEQ47578.1"/>
    </source>
</evidence>
<proteinExistence type="predicted"/>
<dbReference type="OrthoDB" id="1669348at2"/>
<evidence type="ECO:0000313" key="2">
    <source>
        <dbReference type="Proteomes" id="UP000005309"/>
    </source>
</evidence>
<dbReference type="STRING" id="638302.HMPREF0908_1880"/>
<dbReference type="Proteomes" id="UP000005309">
    <property type="component" value="Unassembled WGS sequence"/>
</dbReference>
<sequence>MLAGWEYLRLEKWDVRICLTIRNAGRRSYRGMINGGERCRGGRFVFPVDTSYFIMFCLKIL</sequence>
<name>C4V5Y0_9FIRM</name>
<organism evidence="1 2">
    <name type="scientific">Selenomonas flueggei ATCC 43531</name>
    <dbReference type="NCBI Taxonomy" id="638302"/>
    <lineage>
        <taxon>Bacteria</taxon>
        <taxon>Bacillati</taxon>
        <taxon>Bacillota</taxon>
        <taxon>Negativicutes</taxon>
        <taxon>Selenomonadales</taxon>
        <taxon>Selenomonadaceae</taxon>
        <taxon>Selenomonas</taxon>
    </lineage>
</organism>
<keyword evidence="2" id="KW-1185">Reference proteome</keyword>
<dbReference type="AlphaFoldDB" id="C4V5Y0"/>
<dbReference type="EMBL" id="ACLA01000033">
    <property type="protein sequence ID" value="EEQ47578.1"/>
    <property type="molecule type" value="Genomic_DNA"/>
</dbReference>
<gene>
    <name evidence="1" type="ORF">HMPREF0908_1880</name>
</gene>
<comment type="caution">
    <text evidence="1">The sequence shown here is derived from an EMBL/GenBank/DDBJ whole genome shotgun (WGS) entry which is preliminary data.</text>
</comment>
<dbReference type="HOGENOM" id="CLU_2920157_0_0_9"/>
<reference evidence="1 2" key="1">
    <citation type="submission" date="2009-04" db="EMBL/GenBank/DDBJ databases">
        <authorList>
            <person name="Qin X."/>
            <person name="Bachman B."/>
            <person name="Battles P."/>
            <person name="Bell A."/>
            <person name="Bess C."/>
            <person name="Bickham C."/>
            <person name="Chaboub L."/>
            <person name="Chen D."/>
            <person name="Coyle M."/>
            <person name="Deiros D.R."/>
            <person name="Dinh H."/>
            <person name="Forbes L."/>
            <person name="Fowler G."/>
            <person name="Francisco L."/>
            <person name="Fu Q."/>
            <person name="Gubbala S."/>
            <person name="Hale W."/>
            <person name="Han Y."/>
            <person name="Hemphill L."/>
            <person name="Highlander S.K."/>
            <person name="Hirani K."/>
            <person name="Hogues M."/>
            <person name="Jackson L."/>
            <person name="Jakkamsetti A."/>
            <person name="Javaid M."/>
            <person name="Jiang H."/>
            <person name="Korchina V."/>
            <person name="Kovar C."/>
            <person name="Lara F."/>
            <person name="Lee S."/>
            <person name="Mata R."/>
            <person name="Mathew T."/>
            <person name="Moen C."/>
            <person name="Morales K."/>
            <person name="Munidasa M."/>
            <person name="Nazareth L."/>
            <person name="Ngo R."/>
            <person name="Nguyen L."/>
            <person name="Okwuonu G."/>
            <person name="Ongeri F."/>
            <person name="Patil S."/>
            <person name="Petrosino J."/>
            <person name="Pham C."/>
            <person name="Pham P."/>
            <person name="Pu L.-L."/>
            <person name="Puazo M."/>
            <person name="Raj R."/>
            <person name="Reid J."/>
            <person name="Rouhana J."/>
            <person name="Saada N."/>
            <person name="Shang Y."/>
            <person name="Simmons D."/>
            <person name="Thornton R."/>
            <person name="Warren J."/>
            <person name="Weissenberger G."/>
            <person name="Zhang J."/>
            <person name="Zhang L."/>
            <person name="Zhou C."/>
            <person name="Zhu D."/>
            <person name="Muzny D."/>
            <person name="Worley K."/>
            <person name="Gibbs R."/>
        </authorList>
    </citation>
    <scope>NUCLEOTIDE SEQUENCE [LARGE SCALE GENOMIC DNA]</scope>
    <source>
        <strain evidence="1 2">ATCC 43531</strain>
    </source>
</reference>
<accession>C4V5Y0</accession>